<dbReference type="AlphaFoldDB" id="A0A507CFT3"/>
<gene>
    <name evidence="4" type="ORF">SeLEV6574_g06646</name>
    <name evidence="3" type="ORF">SeMB42_g07009</name>
</gene>
<keyword evidence="2" id="KW-0472">Membrane</keyword>
<name>A0A507CFT3_9FUNG</name>
<accession>A0A507CFT3</accession>
<sequence>MRVAAKGRFWKKFSAPVVERRIVRAASTETQESTSRHWAENSRLYGLVLTGVFGLIGGMYTLVHASENRLRRDIEIMQSNMQNMETRLMNEMNLRETRLMNFLMFRMDSRGRGISSNDTSNDGDTNET</sequence>
<dbReference type="VEuPathDB" id="FungiDB:SeMB42_g07009"/>
<reference evidence="5 6" key="1">
    <citation type="journal article" date="2019" name="Sci. Rep.">
        <title>Comparative genomics of chytrid fungi reveal insights into the obligate biotrophic and pathogenic lifestyle of Synchytrium endobioticum.</title>
        <authorList>
            <person name="van de Vossenberg B.T.L.H."/>
            <person name="Warris S."/>
            <person name="Nguyen H.D.T."/>
            <person name="van Gent-Pelzer M.P.E."/>
            <person name="Joly D.L."/>
            <person name="van de Geest H.C."/>
            <person name="Bonants P.J.M."/>
            <person name="Smith D.S."/>
            <person name="Levesque C.A."/>
            <person name="van der Lee T.A.J."/>
        </authorList>
    </citation>
    <scope>NUCLEOTIDE SEQUENCE [LARGE SCALE GENOMIC DNA]</scope>
    <source>
        <strain evidence="4 6">LEV6574</strain>
        <strain evidence="3 5">MB42</strain>
    </source>
</reference>
<evidence type="ECO:0000313" key="4">
    <source>
        <dbReference type="EMBL" id="TPX40370.1"/>
    </source>
</evidence>
<organism evidence="4 6">
    <name type="scientific">Synchytrium endobioticum</name>
    <dbReference type="NCBI Taxonomy" id="286115"/>
    <lineage>
        <taxon>Eukaryota</taxon>
        <taxon>Fungi</taxon>
        <taxon>Fungi incertae sedis</taxon>
        <taxon>Chytridiomycota</taxon>
        <taxon>Chytridiomycota incertae sedis</taxon>
        <taxon>Chytridiomycetes</taxon>
        <taxon>Synchytriales</taxon>
        <taxon>Synchytriaceae</taxon>
        <taxon>Synchytrium</taxon>
    </lineage>
</organism>
<evidence type="ECO:0000313" key="5">
    <source>
        <dbReference type="Proteomes" id="UP000317494"/>
    </source>
</evidence>
<evidence type="ECO:0000256" key="1">
    <source>
        <dbReference type="SAM" id="Coils"/>
    </source>
</evidence>
<keyword evidence="2" id="KW-1133">Transmembrane helix</keyword>
<feature type="coiled-coil region" evidence="1">
    <location>
        <begin position="67"/>
        <end position="94"/>
    </location>
</feature>
<feature type="transmembrane region" description="Helical" evidence="2">
    <location>
        <begin position="44"/>
        <end position="63"/>
    </location>
</feature>
<evidence type="ECO:0000313" key="3">
    <source>
        <dbReference type="EMBL" id="TPX36848.1"/>
    </source>
</evidence>
<dbReference type="EMBL" id="QEAN01000443">
    <property type="protein sequence ID" value="TPX36848.1"/>
    <property type="molecule type" value="Genomic_DNA"/>
</dbReference>
<protein>
    <submittedName>
        <fullName evidence="4">Uncharacterized protein</fullName>
    </submittedName>
</protein>
<proteinExistence type="predicted"/>
<dbReference type="EMBL" id="QEAM01000393">
    <property type="protein sequence ID" value="TPX40370.1"/>
    <property type="molecule type" value="Genomic_DNA"/>
</dbReference>
<dbReference type="Proteomes" id="UP000317494">
    <property type="component" value="Unassembled WGS sequence"/>
</dbReference>
<keyword evidence="2" id="KW-0812">Transmembrane</keyword>
<evidence type="ECO:0000256" key="2">
    <source>
        <dbReference type="SAM" id="Phobius"/>
    </source>
</evidence>
<keyword evidence="1" id="KW-0175">Coiled coil</keyword>
<dbReference type="Proteomes" id="UP000320475">
    <property type="component" value="Unassembled WGS sequence"/>
</dbReference>
<evidence type="ECO:0000313" key="6">
    <source>
        <dbReference type="Proteomes" id="UP000320475"/>
    </source>
</evidence>
<comment type="caution">
    <text evidence="4">The sequence shown here is derived from an EMBL/GenBank/DDBJ whole genome shotgun (WGS) entry which is preliminary data.</text>
</comment>
<keyword evidence="5" id="KW-1185">Reference proteome</keyword>